<dbReference type="FunFam" id="1.10.220.10:FF:000001">
    <property type="entry name" value="Annexin"/>
    <property type="match status" value="1"/>
</dbReference>
<dbReference type="GO" id="GO:0005886">
    <property type="term" value="C:plasma membrane"/>
    <property type="evidence" value="ECO:0007669"/>
    <property type="project" value="TreeGrafter"/>
</dbReference>
<keyword evidence="2 4" id="KW-0677">Repeat</keyword>
<feature type="region of interest" description="Disordered" evidence="5">
    <location>
        <begin position="363"/>
        <end position="404"/>
    </location>
</feature>
<protein>
    <recommendedName>
        <fullName evidence="4">Annexin</fullName>
    </recommendedName>
</protein>
<comment type="caution">
    <text evidence="6">The sequence shown here is derived from an EMBL/GenBank/DDBJ whole genome shotgun (WGS) entry which is preliminary data.</text>
</comment>
<evidence type="ECO:0000256" key="1">
    <source>
        <dbReference type="ARBA" id="ARBA00007831"/>
    </source>
</evidence>
<keyword evidence="7" id="KW-1185">Reference proteome</keyword>
<dbReference type="SUPFAM" id="SSF47874">
    <property type="entry name" value="Annexin"/>
    <property type="match status" value="1"/>
</dbReference>
<dbReference type="AlphaFoldDB" id="A0A8T0I4D5"/>
<evidence type="ECO:0000256" key="5">
    <source>
        <dbReference type="SAM" id="MobiDB-lite"/>
    </source>
</evidence>
<dbReference type="InterPro" id="IPR037104">
    <property type="entry name" value="Annexin_sf"/>
</dbReference>
<keyword evidence="4" id="KW-0106">Calcium</keyword>
<dbReference type="PROSITE" id="PS00223">
    <property type="entry name" value="ANNEXIN_1"/>
    <property type="match status" value="1"/>
</dbReference>
<dbReference type="Gene3D" id="1.10.220.10">
    <property type="entry name" value="Annexin"/>
    <property type="match status" value="4"/>
</dbReference>
<keyword evidence="4" id="KW-0111">Calcium/phospholipid-binding</keyword>
<evidence type="ECO:0000313" key="6">
    <source>
        <dbReference type="EMBL" id="KAG0578352.1"/>
    </source>
</evidence>
<dbReference type="EMBL" id="CM026424">
    <property type="protein sequence ID" value="KAG0578352.1"/>
    <property type="molecule type" value="Genomic_DNA"/>
</dbReference>
<dbReference type="PANTHER" id="PTHR10502">
    <property type="entry name" value="ANNEXIN"/>
    <property type="match status" value="1"/>
</dbReference>
<gene>
    <name evidence="6" type="ORF">KC19_4G016100</name>
</gene>
<dbReference type="InterPro" id="IPR018502">
    <property type="entry name" value="Annexin_repeat"/>
</dbReference>
<dbReference type="SMART" id="SM00335">
    <property type="entry name" value="ANX"/>
    <property type="match status" value="3"/>
</dbReference>
<evidence type="ECO:0000256" key="2">
    <source>
        <dbReference type="ARBA" id="ARBA00022737"/>
    </source>
</evidence>
<comment type="similarity">
    <text evidence="1 4">Belongs to the annexin family.</text>
</comment>
<dbReference type="GO" id="GO:0005737">
    <property type="term" value="C:cytoplasm"/>
    <property type="evidence" value="ECO:0007669"/>
    <property type="project" value="TreeGrafter"/>
</dbReference>
<sequence>MGTLTLPPYFNLQEDCKDLRSSFKGIKGINAGLGCNEKKVIEILGRRTQAQRLEIAQAYQTVYGESLHKRLKSAFSGKLEKCILLWMMDSAERDAILMYELMKVGGKKADRALIGLVCTRNSAQIYLIKQAYYTMFNQTLENHIDGTDSTFVEFQTKKKWVFWRASEPKVKEVPKRLVSITKLLLALVRGNRPENVAVDRHIALNDAHQLNKVFTGKLAGDEDTLIRIFCTRSAQQLTATLNYYHQHYGHDFEQSLGRENAGEFEQALRYTVMCFRQPAKFYAEELCAALGVAGTDDDALIRVITTRAELDMQYIKLEFTNESKRTLEEMIANDTTGNYRYFLLTLVGPGDLGLNSPRTSNASASFYSPRTSNGSAPRPPSTGSQNGSVSYYSPRSSTQGSFQM</sequence>
<keyword evidence="3 4" id="KW-0041">Annexin</keyword>
<dbReference type="InterPro" id="IPR018252">
    <property type="entry name" value="Annexin_repeat_CS"/>
</dbReference>
<dbReference type="PRINTS" id="PR00196">
    <property type="entry name" value="ANNEXIN"/>
</dbReference>
<organism evidence="6 7">
    <name type="scientific">Ceratodon purpureus</name>
    <name type="common">Fire moss</name>
    <name type="synonym">Dicranum purpureum</name>
    <dbReference type="NCBI Taxonomy" id="3225"/>
    <lineage>
        <taxon>Eukaryota</taxon>
        <taxon>Viridiplantae</taxon>
        <taxon>Streptophyta</taxon>
        <taxon>Embryophyta</taxon>
        <taxon>Bryophyta</taxon>
        <taxon>Bryophytina</taxon>
        <taxon>Bryopsida</taxon>
        <taxon>Dicranidae</taxon>
        <taxon>Pseudoditrichales</taxon>
        <taxon>Ditrichaceae</taxon>
        <taxon>Ceratodon</taxon>
    </lineage>
</organism>
<evidence type="ECO:0000256" key="4">
    <source>
        <dbReference type="RuleBase" id="RU003540"/>
    </source>
</evidence>
<dbReference type="PANTHER" id="PTHR10502:SF102">
    <property type="entry name" value="ANNEXIN B11"/>
    <property type="match status" value="1"/>
</dbReference>
<proteinExistence type="inferred from homology"/>
<dbReference type="GO" id="GO:0005544">
    <property type="term" value="F:calcium-dependent phospholipid binding"/>
    <property type="evidence" value="ECO:0007669"/>
    <property type="project" value="UniProtKB-KW"/>
</dbReference>
<comment type="domain">
    <text evidence="4">A pair of annexin repeats may form one binding site for calcium and phospholipid.</text>
</comment>
<evidence type="ECO:0000256" key="3">
    <source>
        <dbReference type="ARBA" id="ARBA00023216"/>
    </source>
</evidence>
<name>A0A8T0I4D5_CERPU</name>
<dbReference type="InterPro" id="IPR001464">
    <property type="entry name" value="Annexin"/>
</dbReference>
<evidence type="ECO:0000313" key="7">
    <source>
        <dbReference type="Proteomes" id="UP000822688"/>
    </source>
</evidence>
<dbReference type="Pfam" id="PF00191">
    <property type="entry name" value="Annexin"/>
    <property type="match status" value="4"/>
</dbReference>
<dbReference type="PROSITE" id="PS51897">
    <property type="entry name" value="ANNEXIN_2"/>
    <property type="match status" value="4"/>
</dbReference>
<dbReference type="GO" id="GO:0001786">
    <property type="term" value="F:phosphatidylserine binding"/>
    <property type="evidence" value="ECO:0007669"/>
    <property type="project" value="TreeGrafter"/>
</dbReference>
<dbReference type="Proteomes" id="UP000822688">
    <property type="component" value="Chromosome 4"/>
</dbReference>
<dbReference type="OrthoDB" id="37886at2759"/>
<dbReference type="GO" id="GO:0005509">
    <property type="term" value="F:calcium ion binding"/>
    <property type="evidence" value="ECO:0007669"/>
    <property type="project" value="InterPro"/>
</dbReference>
<reference evidence="6" key="1">
    <citation type="submission" date="2020-06" db="EMBL/GenBank/DDBJ databases">
        <title>WGS assembly of Ceratodon purpureus strain R40.</title>
        <authorList>
            <person name="Carey S.B."/>
            <person name="Jenkins J."/>
            <person name="Shu S."/>
            <person name="Lovell J.T."/>
            <person name="Sreedasyam A."/>
            <person name="Maumus F."/>
            <person name="Tiley G.P."/>
            <person name="Fernandez-Pozo N."/>
            <person name="Barry K."/>
            <person name="Chen C."/>
            <person name="Wang M."/>
            <person name="Lipzen A."/>
            <person name="Daum C."/>
            <person name="Saski C.A."/>
            <person name="Payton A.C."/>
            <person name="Mcbreen J.C."/>
            <person name="Conrad R.E."/>
            <person name="Kollar L.M."/>
            <person name="Olsson S."/>
            <person name="Huttunen S."/>
            <person name="Landis J.B."/>
            <person name="Wickett N.J."/>
            <person name="Johnson M.G."/>
            <person name="Rensing S.A."/>
            <person name="Grimwood J."/>
            <person name="Schmutz J."/>
            <person name="Mcdaniel S.F."/>
        </authorList>
    </citation>
    <scope>NUCLEOTIDE SEQUENCE</scope>
    <source>
        <strain evidence="6">R40</strain>
    </source>
</reference>
<accession>A0A8T0I4D5</accession>
<dbReference type="GO" id="GO:0006950">
    <property type="term" value="P:response to stress"/>
    <property type="evidence" value="ECO:0007669"/>
    <property type="project" value="UniProtKB-ARBA"/>
</dbReference>